<sequence length="89" mass="10037">MSKKQSNNNRGQWQVILLNDTNNTVPHVIACLMEICGQSYLQAVQCATITHQTGQCSIFVDSWDECDQVQTELAEQGLLVTVLKYKKHV</sequence>
<gene>
    <name evidence="4" type="ORF">UFOVP1307_146</name>
    <name evidence="2" type="ORF">UFOVP651_200</name>
    <name evidence="3" type="ORF">UFOVP902_56</name>
</gene>
<dbReference type="Pfam" id="PF02617">
    <property type="entry name" value="ClpS"/>
    <property type="match status" value="1"/>
</dbReference>
<dbReference type="SUPFAM" id="SSF54736">
    <property type="entry name" value="ClpS-like"/>
    <property type="match status" value="1"/>
</dbReference>
<dbReference type="GO" id="GO:0006508">
    <property type="term" value="P:proteolysis"/>
    <property type="evidence" value="ECO:0007669"/>
    <property type="project" value="UniProtKB-KW"/>
</dbReference>
<dbReference type="Gene3D" id="3.30.1390.10">
    <property type="match status" value="1"/>
</dbReference>
<dbReference type="InterPro" id="IPR003769">
    <property type="entry name" value="ClpS_core"/>
</dbReference>
<keyword evidence="2" id="KW-0645">Protease</keyword>
<organism evidence="2">
    <name type="scientific">uncultured Caudovirales phage</name>
    <dbReference type="NCBI Taxonomy" id="2100421"/>
    <lineage>
        <taxon>Viruses</taxon>
        <taxon>Duplodnaviria</taxon>
        <taxon>Heunggongvirae</taxon>
        <taxon>Uroviricota</taxon>
        <taxon>Caudoviricetes</taxon>
        <taxon>Peduoviridae</taxon>
        <taxon>Maltschvirus</taxon>
        <taxon>Maltschvirus maltsch</taxon>
    </lineage>
</organism>
<dbReference type="EMBL" id="LR796625">
    <property type="protein sequence ID" value="CAB4155305.1"/>
    <property type="molecule type" value="Genomic_DNA"/>
</dbReference>
<evidence type="ECO:0000313" key="3">
    <source>
        <dbReference type="EMBL" id="CAB4170575.1"/>
    </source>
</evidence>
<dbReference type="GO" id="GO:0008233">
    <property type="term" value="F:peptidase activity"/>
    <property type="evidence" value="ECO:0007669"/>
    <property type="project" value="UniProtKB-KW"/>
</dbReference>
<protein>
    <submittedName>
        <fullName evidence="2">ATP-dependent Clp protease adaptor</fullName>
    </submittedName>
</protein>
<dbReference type="InterPro" id="IPR014719">
    <property type="entry name" value="Ribosomal_bL12_C/ClpS-like"/>
</dbReference>
<reference evidence="2" key="1">
    <citation type="submission" date="2020-04" db="EMBL/GenBank/DDBJ databases">
        <authorList>
            <person name="Chiriac C."/>
            <person name="Salcher M."/>
            <person name="Ghai R."/>
            <person name="Kavagutti S V."/>
        </authorList>
    </citation>
    <scope>NUCLEOTIDE SEQUENCE</scope>
</reference>
<evidence type="ECO:0000259" key="1">
    <source>
        <dbReference type="Pfam" id="PF02617"/>
    </source>
</evidence>
<evidence type="ECO:0000313" key="4">
    <source>
        <dbReference type="EMBL" id="CAB4198551.1"/>
    </source>
</evidence>
<feature type="domain" description="Adaptor protein ClpS core" evidence="1">
    <location>
        <begin position="11"/>
        <end position="76"/>
    </location>
</feature>
<evidence type="ECO:0000313" key="2">
    <source>
        <dbReference type="EMBL" id="CAB4155305.1"/>
    </source>
</evidence>
<accession>A0A6J5NDT0</accession>
<keyword evidence="2" id="KW-0378">Hydrolase</keyword>
<proteinExistence type="predicted"/>
<name>A0A6J5NDT0_9CAUD</name>
<dbReference type="EMBL" id="LR796859">
    <property type="protein sequence ID" value="CAB4170575.1"/>
    <property type="molecule type" value="Genomic_DNA"/>
</dbReference>
<dbReference type="EMBL" id="LR797270">
    <property type="protein sequence ID" value="CAB4198551.1"/>
    <property type="molecule type" value="Genomic_DNA"/>
</dbReference>
<dbReference type="GO" id="GO:0030163">
    <property type="term" value="P:protein catabolic process"/>
    <property type="evidence" value="ECO:0007669"/>
    <property type="project" value="InterPro"/>
</dbReference>